<protein>
    <submittedName>
        <fullName evidence="1">Uncharacterized protein</fullName>
    </submittedName>
</protein>
<gene>
    <name evidence="1" type="ORF">SAMN05421841_2691</name>
</gene>
<name>A0A1I0RHX1_9FLAO</name>
<dbReference type="Proteomes" id="UP000199469">
    <property type="component" value="Unassembled WGS sequence"/>
</dbReference>
<keyword evidence="2" id="KW-1185">Reference proteome</keyword>
<dbReference type="EMBL" id="FOIU01000002">
    <property type="protein sequence ID" value="SEW40305.1"/>
    <property type="molecule type" value="Genomic_DNA"/>
</dbReference>
<dbReference type="OrthoDB" id="1261081at2"/>
<evidence type="ECO:0000313" key="2">
    <source>
        <dbReference type="Proteomes" id="UP000199469"/>
    </source>
</evidence>
<dbReference type="AlphaFoldDB" id="A0A1I0RHX1"/>
<sequence length="126" mass="14623">MISKHKLFVIGIFTSFSIYAQKTNEYKFLTKGQYNSKIYEKFETKDGDKVNLWHKVEESLENSPGIAFTEFYLQIDCKAKASILKTSITHWRDGTVQKLDDPSNKEVPITDLKSIPGLSYKKYCRK</sequence>
<proteinExistence type="predicted"/>
<dbReference type="RefSeq" id="WP_089793387.1">
    <property type="nucleotide sequence ID" value="NZ_FOIU01000002.1"/>
</dbReference>
<evidence type="ECO:0000313" key="1">
    <source>
        <dbReference type="EMBL" id="SEW40305.1"/>
    </source>
</evidence>
<accession>A0A1I0RHX1</accession>
<organism evidence="1 2">
    <name type="scientific">Chryseobacterium wanjuense</name>
    <dbReference type="NCBI Taxonomy" id="356305"/>
    <lineage>
        <taxon>Bacteria</taxon>
        <taxon>Pseudomonadati</taxon>
        <taxon>Bacteroidota</taxon>
        <taxon>Flavobacteriia</taxon>
        <taxon>Flavobacteriales</taxon>
        <taxon>Weeksellaceae</taxon>
        <taxon>Chryseobacterium group</taxon>
        <taxon>Chryseobacterium</taxon>
    </lineage>
</organism>
<dbReference type="STRING" id="356305.SAMN05421841_2691"/>
<reference evidence="2" key="1">
    <citation type="submission" date="2016-10" db="EMBL/GenBank/DDBJ databases">
        <authorList>
            <person name="Varghese N."/>
            <person name="Submissions S."/>
        </authorList>
    </citation>
    <scope>NUCLEOTIDE SEQUENCE [LARGE SCALE GENOMIC DNA]</scope>
    <source>
        <strain evidence="2">DSM 17724</strain>
    </source>
</reference>